<dbReference type="PANTHER" id="PTHR13292:SF0">
    <property type="entry name" value="AUTOPHAGY-RELATED PROTEIN 101"/>
    <property type="match status" value="1"/>
</dbReference>
<comment type="caution">
    <text evidence="4">The sequence shown here is derived from an EMBL/GenBank/DDBJ whole genome shotgun (WGS) entry which is preliminary data.</text>
</comment>
<dbReference type="OMA" id="TMNCRSE"/>
<dbReference type="GO" id="GO:0019901">
    <property type="term" value="F:protein kinase binding"/>
    <property type="evidence" value="ECO:0007669"/>
    <property type="project" value="TreeGrafter"/>
</dbReference>
<dbReference type="EMBL" id="JABSTR010000004">
    <property type="protein sequence ID" value="KAH9366816.1"/>
    <property type="molecule type" value="Genomic_DNA"/>
</dbReference>
<accession>A0A9J6FWR0</accession>
<reference evidence="4 5" key="1">
    <citation type="journal article" date="2020" name="Cell">
        <title>Large-Scale Comparative Analyses of Tick Genomes Elucidate Their Genetic Diversity and Vector Capacities.</title>
        <authorList>
            <consortium name="Tick Genome and Microbiome Consortium (TIGMIC)"/>
            <person name="Jia N."/>
            <person name="Wang J."/>
            <person name="Shi W."/>
            <person name="Du L."/>
            <person name="Sun Y."/>
            <person name="Zhan W."/>
            <person name="Jiang J.F."/>
            <person name="Wang Q."/>
            <person name="Zhang B."/>
            <person name="Ji P."/>
            <person name="Bell-Sakyi L."/>
            <person name="Cui X.M."/>
            <person name="Yuan T.T."/>
            <person name="Jiang B.G."/>
            <person name="Yang W.F."/>
            <person name="Lam T.T."/>
            <person name="Chang Q.C."/>
            <person name="Ding S.J."/>
            <person name="Wang X.J."/>
            <person name="Zhu J.G."/>
            <person name="Ruan X.D."/>
            <person name="Zhao L."/>
            <person name="Wei J.T."/>
            <person name="Ye R.Z."/>
            <person name="Que T.C."/>
            <person name="Du C.H."/>
            <person name="Zhou Y.H."/>
            <person name="Cheng J.X."/>
            <person name="Dai P.F."/>
            <person name="Guo W.B."/>
            <person name="Han X.H."/>
            <person name="Huang E.J."/>
            <person name="Li L.F."/>
            <person name="Wei W."/>
            <person name="Gao Y.C."/>
            <person name="Liu J.Z."/>
            <person name="Shao H.Z."/>
            <person name="Wang X."/>
            <person name="Wang C.C."/>
            <person name="Yang T.C."/>
            <person name="Huo Q.B."/>
            <person name="Li W."/>
            <person name="Chen H.Y."/>
            <person name="Chen S.E."/>
            <person name="Zhou L.G."/>
            <person name="Ni X.B."/>
            <person name="Tian J.H."/>
            <person name="Sheng Y."/>
            <person name="Liu T."/>
            <person name="Pan Y.S."/>
            <person name="Xia L.Y."/>
            <person name="Li J."/>
            <person name="Zhao F."/>
            <person name="Cao W.C."/>
        </authorList>
    </citation>
    <scope>NUCLEOTIDE SEQUENCE [LARGE SCALE GENOMIC DNA]</scope>
    <source>
        <strain evidence="4">HaeL-2018</strain>
    </source>
</reference>
<dbReference type="OrthoDB" id="10259639at2759"/>
<dbReference type="Proteomes" id="UP000821853">
    <property type="component" value="Chromosome 2"/>
</dbReference>
<evidence type="ECO:0000256" key="3">
    <source>
        <dbReference type="ARBA" id="ARBA00023006"/>
    </source>
</evidence>
<dbReference type="GO" id="GO:0000045">
    <property type="term" value="P:autophagosome assembly"/>
    <property type="evidence" value="ECO:0007669"/>
    <property type="project" value="TreeGrafter"/>
</dbReference>
<dbReference type="AlphaFoldDB" id="A0A9J6FWR0"/>
<protein>
    <recommendedName>
        <fullName evidence="2">Autophagy-related protein 101</fullName>
    </recommendedName>
</protein>
<dbReference type="GO" id="GO:1990316">
    <property type="term" value="C:Atg1/ULK1 kinase complex"/>
    <property type="evidence" value="ECO:0007669"/>
    <property type="project" value="TreeGrafter"/>
</dbReference>
<dbReference type="GO" id="GO:0000407">
    <property type="term" value="C:phagophore assembly site"/>
    <property type="evidence" value="ECO:0007669"/>
    <property type="project" value="TreeGrafter"/>
</dbReference>
<keyword evidence="5" id="KW-1185">Reference proteome</keyword>
<dbReference type="VEuPathDB" id="VectorBase:HLOH_056164"/>
<sequence length="219" mass="25537">MNARSEVFELFLEGRQVQEAVLSLFHTLLFHRTLGKFHYKREGSYSVGTVGFEDISCDFVDFTYVRCASDELHETLNRDVHAFSERLRSLDGPRTGQIWLEFFQKRRTHWLLPTENIPWEVWSVRVNVLSLPNEQERQKQRSSLGEQLSEKVVAVAASLNRHQYLPRVPSQPDLELVFDTRYRDVQPYHFKVGYQTTGPCNNPSMGSTVRKLLKDTLAF</sequence>
<gene>
    <name evidence="4" type="ORF">HPB48_010150</name>
</gene>
<proteinExistence type="inferred from homology"/>
<evidence type="ECO:0000256" key="1">
    <source>
        <dbReference type="ARBA" id="ARBA00007130"/>
    </source>
</evidence>
<dbReference type="InterPro" id="IPR012445">
    <property type="entry name" value="ATG101"/>
</dbReference>
<dbReference type="PANTHER" id="PTHR13292">
    <property type="entry name" value="AUTOPHAGY-RELATED PROTEIN 101"/>
    <property type="match status" value="1"/>
</dbReference>
<organism evidence="4 5">
    <name type="scientific">Haemaphysalis longicornis</name>
    <name type="common">Bush tick</name>
    <dbReference type="NCBI Taxonomy" id="44386"/>
    <lineage>
        <taxon>Eukaryota</taxon>
        <taxon>Metazoa</taxon>
        <taxon>Ecdysozoa</taxon>
        <taxon>Arthropoda</taxon>
        <taxon>Chelicerata</taxon>
        <taxon>Arachnida</taxon>
        <taxon>Acari</taxon>
        <taxon>Parasitiformes</taxon>
        <taxon>Ixodida</taxon>
        <taxon>Ixodoidea</taxon>
        <taxon>Ixodidae</taxon>
        <taxon>Haemaphysalinae</taxon>
        <taxon>Haemaphysalis</taxon>
    </lineage>
</organism>
<evidence type="ECO:0000256" key="2">
    <source>
        <dbReference type="ARBA" id="ARBA00018874"/>
    </source>
</evidence>
<evidence type="ECO:0000313" key="4">
    <source>
        <dbReference type="EMBL" id="KAH9366816.1"/>
    </source>
</evidence>
<dbReference type="Pfam" id="PF07855">
    <property type="entry name" value="ATG101"/>
    <property type="match status" value="1"/>
</dbReference>
<evidence type="ECO:0000313" key="5">
    <source>
        <dbReference type="Proteomes" id="UP000821853"/>
    </source>
</evidence>
<comment type="similarity">
    <text evidence="1">Belongs to the ATG101 family.</text>
</comment>
<name>A0A9J6FWR0_HAELO</name>
<keyword evidence="3" id="KW-0072">Autophagy</keyword>